<evidence type="ECO:0000256" key="3">
    <source>
        <dbReference type="SAM" id="MobiDB-lite"/>
    </source>
</evidence>
<dbReference type="PANTHER" id="PTHR44200">
    <property type="entry name" value="DNAJ HOMOLOG SUBFAMILY C MEMBER 7"/>
    <property type="match status" value="1"/>
</dbReference>
<name>A0ABY8U4E5_TETOB</name>
<dbReference type="PANTHER" id="PTHR44200:SF1">
    <property type="entry name" value="DNAJ HOMOLOG SUBFAMILY C MEMBER 7"/>
    <property type="match status" value="1"/>
</dbReference>
<sequence>MSLDTPGFYAAGSAGPSGGASSTGIGIDGAHMPPRGPRAAAVPVKRLFQTPSSAGGSMLDSPTGFTPSPVPFGGVGFTPSPLGGSYAGTTGGSDGSGAADGAAAAAAGGAGRAVLEKVPFPGFGAAAGDAGGSPDGVAGGFSFNPGVGKTPATKQPPQQRQQQPAAPAAAAAAAFPAPSFTIGASAAPGQAAAAAAARTSPLRTHKTRQQQPQQQQPQAPPPPSAAEVAMRSAEQWVERAKVSWETRRFEQSEREFTQGIAGLAQHVHGHEPASLLLCQLFNHRASARLGLHRPAAALDDALSSIRVKRTFARGYLRAATCYTKMGLVGAAAAVLDKVLDMSSAGSSHWRELLSKKQQVDGLRGELQSLLEQLAQQQELKADGNKQMGAKQYEAAIEAYGKALALQPSAGFAAVLHSNRAAAYQSLGRFAEALADCGRSAALDASYGKAYTRMAQVLEAVHRPAQAVLVLQNVLKAPHPHQPLQDTPGHQAHISEAAAVALSQAERRKVEGMLAAAQVAVRRHKTPHHYKLLGLKSSASEDEIKKAYRRLALKHHPDKALQHCRWGRALGPCGAASPAASIEAGLKTAANEVFNYISSAHEELSDEAARRKVDRALREDDLAGAADPYSSFFGGSSSSGASRYYSGSSSSGFYGNNARSSRPSEPSWNDHFWHRAGGAAGGGGGGYNSYNASGRAGGRTSSSNGGGGSGRSQQQQQYGGYGGSKWHDAGYGPSSHYNDSEEEEEEEYDYYYSKF</sequence>
<protein>
    <recommendedName>
        <fullName evidence="4">J domain-containing protein</fullName>
    </recommendedName>
</protein>
<dbReference type="Gene3D" id="1.25.40.10">
    <property type="entry name" value="Tetratricopeptide repeat domain"/>
    <property type="match status" value="2"/>
</dbReference>
<dbReference type="Pfam" id="PF00226">
    <property type="entry name" value="DnaJ"/>
    <property type="match status" value="1"/>
</dbReference>
<evidence type="ECO:0000313" key="6">
    <source>
        <dbReference type="Proteomes" id="UP001244341"/>
    </source>
</evidence>
<feature type="compositionally biased region" description="Low complexity" evidence="3">
    <location>
        <begin position="155"/>
        <end position="170"/>
    </location>
</feature>
<accession>A0ABY8U4E5</accession>
<feature type="compositionally biased region" description="Low complexity" evidence="3">
    <location>
        <begin position="690"/>
        <end position="702"/>
    </location>
</feature>
<reference evidence="5 6" key="1">
    <citation type="submission" date="2023-05" db="EMBL/GenBank/DDBJ databases">
        <title>A 100% complete, gapless, phased diploid assembly of the Scenedesmus obliquus UTEX 3031 genome.</title>
        <authorList>
            <person name="Biondi T.C."/>
            <person name="Hanschen E.R."/>
            <person name="Kwon T."/>
            <person name="Eng W."/>
            <person name="Kruse C.P.S."/>
            <person name="Koehler S.I."/>
            <person name="Kunde Y."/>
            <person name="Gleasner C.D."/>
            <person name="You Mak K.T."/>
            <person name="Polle J."/>
            <person name="Hovde B.T."/>
            <person name="Starkenburg S.R."/>
        </authorList>
    </citation>
    <scope>NUCLEOTIDE SEQUENCE [LARGE SCALE GENOMIC DNA]</scope>
    <source>
        <strain evidence="5 6">DOE0152z</strain>
    </source>
</reference>
<dbReference type="EMBL" id="CP126214">
    <property type="protein sequence ID" value="WIA16122.1"/>
    <property type="molecule type" value="Genomic_DNA"/>
</dbReference>
<dbReference type="PROSITE" id="PS50005">
    <property type="entry name" value="TPR"/>
    <property type="match status" value="1"/>
</dbReference>
<feature type="region of interest" description="Disordered" evidence="3">
    <location>
        <begin position="136"/>
        <end position="170"/>
    </location>
</feature>
<feature type="region of interest" description="Disordered" evidence="3">
    <location>
        <begin position="690"/>
        <end position="754"/>
    </location>
</feature>
<evidence type="ECO:0000256" key="2">
    <source>
        <dbReference type="SAM" id="Coils"/>
    </source>
</evidence>
<evidence type="ECO:0000313" key="5">
    <source>
        <dbReference type="EMBL" id="WIA16122.1"/>
    </source>
</evidence>
<dbReference type="CDD" id="cd06257">
    <property type="entry name" value="DnaJ"/>
    <property type="match status" value="1"/>
</dbReference>
<feature type="compositionally biased region" description="Acidic residues" evidence="3">
    <location>
        <begin position="739"/>
        <end position="748"/>
    </location>
</feature>
<evidence type="ECO:0000259" key="4">
    <source>
        <dbReference type="PROSITE" id="PS50076"/>
    </source>
</evidence>
<keyword evidence="2" id="KW-0175">Coiled coil</keyword>
<dbReference type="InterPro" id="IPR011990">
    <property type="entry name" value="TPR-like_helical_dom_sf"/>
</dbReference>
<evidence type="ECO:0000256" key="1">
    <source>
        <dbReference type="PROSITE-ProRule" id="PRU00339"/>
    </source>
</evidence>
<dbReference type="InterPro" id="IPR052758">
    <property type="entry name" value="SRC_co-chaperone"/>
</dbReference>
<dbReference type="SMART" id="SM00271">
    <property type="entry name" value="DnaJ"/>
    <property type="match status" value="1"/>
</dbReference>
<dbReference type="Gene3D" id="1.10.287.110">
    <property type="entry name" value="DnaJ domain"/>
    <property type="match status" value="1"/>
</dbReference>
<feature type="repeat" description="TPR" evidence="1">
    <location>
        <begin position="376"/>
        <end position="409"/>
    </location>
</feature>
<organism evidence="5 6">
    <name type="scientific">Tetradesmus obliquus</name>
    <name type="common">Green alga</name>
    <name type="synonym">Acutodesmus obliquus</name>
    <dbReference type="NCBI Taxonomy" id="3088"/>
    <lineage>
        <taxon>Eukaryota</taxon>
        <taxon>Viridiplantae</taxon>
        <taxon>Chlorophyta</taxon>
        <taxon>core chlorophytes</taxon>
        <taxon>Chlorophyceae</taxon>
        <taxon>CS clade</taxon>
        <taxon>Sphaeropleales</taxon>
        <taxon>Scenedesmaceae</taxon>
        <taxon>Tetradesmus</taxon>
    </lineage>
</organism>
<dbReference type="PRINTS" id="PR00625">
    <property type="entry name" value="JDOMAIN"/>
</dbReference>
<dbReference type="Proteomes" id="UP001244341">
    <property type="component" value="Chromosome 7b"/>
</dbReference>
<feature type="domain" description="J" evidence="4">
    <location>
        <begin position="527"/>
        <end position="616"/>
    </location>
</feature>
<dbReference type="InterPro" id="IPR019734">
    <property type="entry name" value="TPR_rpt"/>
</dbReference>
<feature type="coiled-coil region" evidence="2">
    <location>
        <begin position="352"/>
        <end position="386"/>
    </location>
</feature>
<dbReference type="PROSITE" id="PS50076">
    <property type="entry name" value="DNAJ_2"/>
    <property type="match status" value="1"/>
</dbReference>
<dbReference type="SUPFAM" id="SSF46565">
    <property type="entry name" value="Chaperone J-domain"/>
    <property type="match status" value="1"/>
</dbReference>
<feature type="region of interest" description="Disordered" evidence="3">
    <location>
        <begin position="192"/>
        <end position="226"/>
    </location>
</feature>
<dbReference type="InterPro" id="IPR001623">
    <property type="entry name" value="DnaJ_domain"/>
</dbReference>
<feature type="region of interest" description="Disordered" evidence="3">
    <location>
        <begin position="1"/>
        <end position="41"/>
    </location>
</feature>
<keyword evidence="1" id="KW-0802">TPR repeat</keyword>
<gene>
    <name evidence="5" type="ORF">OEZ85_012841</name>
</gene>
<dbReference type="SUPFAM" id="SSF48452">
    <property type="entry name" value="TPR-like"/>
    <property type="match status" value="2"/>
</dbReference>
<proteinExistence type="predicted"/>
<dbReference type="InterPro" id="IPR036869">
    <property type="entry name" value="J_dom_sf"/>
</dbReference>
<dbReference type="SMART" id="SM00028">
    <property type="entry name" value="TPR"/>
    <property type="match status" value="5"/>
</dbReference>
<feature type="compositionally biased region" description="Low complexity" evidence="3">
    <location>
        <begin position="10"/>
        <end position="30"/>
    </location>
</feature>
<keyword evidence="6" id="KW-1185">Reference proteome</keyword>